<evidence type="ECO:0000313" key="1">
    <source>
        <dbReference type="EMBL" id="KAF2474016.1"/>
    </source>
</evidence>
<accession>A0ACB6R4B1</accession>
<comment type="caution">
    <text evidence="1">The sequence shown here is derived from an EMBL/GenBank/DDBJ whole genome shotgun (WGS) entry which is preliminary data.</text>
</comment>
<organism evidence="1 2">
    <name type="scientific">Lindgomyces ingoldianus</name>
    <dbReference type="NCBI Taxonomy" id="673940"/>
    <lineage>
        <taxon>Eukaryota</taxon>
        <taxon>Fungi</taxon>
        <taxon>Dikarya</taxon>
        <taxon>Ascomycota</taxon>
        <taxon>Pezizomycotina</taxon>
        <taxon>Dothideomycetes</taxon>
        <taxon>Pleosporomycetidae</taxon>
        <taxon>Pleosporales</taxon>
        <taxon>Lindgomycetaceae</taxon>
        <taxon>Lindgomyces</taxon>
    </lineage>
</organism>
<name>A0ACB6R4B1_9PLEO</name>
<dbReference type="Proteomes" id="UP000799755">
    <property type="component" value="Unassembled WGS sequence"/>
</dbReference>
<proteinExistence type="predicted"/>
<protein>
    <submittedName>
        <fullName evidence="1">Uncharacterized protein</fullName>
    </submittedName>
</protein>
<gene>
    <name evidence="1" type="ORF">BDR25DRAFT_386950</name>
</gene>
<keyword evidence="2" id="KW-1185">Reference proteome</keyword>
<sequence>MGILGVPSIGKKLSFLRSDIDETQLEALIAGEDNEAGNTSDPASPTPNRNPGGGKTRRSANTARTPKHAGPSVHSDTLGDAGDGKRKRASTKGATDLTSLESLSKRPRRGKTSSGEQGDKNVSSQGRTKGKGKSRLSSALKNTKIEGKPIPVALSIGFLGVWQFHRIQRREQHTQTCGGEDGQIGRPKKRERIRPAFLTGSSTIDTFAPPTIA</sequence>
<evidence type="ECO:0000313" key="2">
    <source>
        <dbReference type="Proteomes" id="UP000799755"/>
    </source>
</evidence>
<dbReference type="EMBL" id="MU003499">
    <property type="protein sequence ID" value="KAF2474016.1"/>
    <property type="molecule type" value="Genomic_DNA"/>
</dbReference>
<reference evidence="1" key="1">
    <citation type="journal article" date="2020" name="Stud. Mycol.">
        <title>101 Dothideomycetes genomes: a test case for predicting lifestyles and emergence of pathogens.</title>
        <authorList>
            <person name="Haridas S."/>
            <person name="Albert R."/>
            <person name="Binder M."/>
            <person name="Bloem J."/>
            <person name="Labutti K."/>
            <person name="Salamov A."/>
            <person name="Andreopoulos B."/>
            <person name="Baker S."/>
            <person name="Barry K."/>
            <person name="Bills G."/>
            <person name="Bluhm B."/>
            <person name="Cannon C."/>
            <person name="Castanera R."/>
            <person name="Culley D."/>
            <person name="Daum C."/>
            <person name="Ezra D."/>
            <person name="Gonzalez J."/>
            <person name="Henrissat B."/>
            <person name="Kuo A."/>
            <person name="Liang C."/>
            <person name="Lipzen A."/>
            <person name="Lutzoni F."/>
            <person name="Magnuson J."/>
            <person name="Mondo S."/>
            <person name="Nolan M."/>
            <person name="Ohm R."/>
            <person name="Pangilinan J."/>
            <person name="Park H.-J."/>
            <person name="Ramirez L."/>
            <person name="Alfaro M."/>
            <person name="Sun H."/>
            <person name="Tritt A."/>
            <person name="Yoshinaga Y."/>
            <person name="Zwiers L.-H."/>
            <person name="Turgeon B."/>
            <person name="Goodwin S."/>
            <person name="Spatafora J."/>
            <person name="Crous P."/>
            <person name="Grigoriev I."/>
        </authorList>
    </citation>
    <scope>NUCLEOTIDE SEQUENCE</scope>
    <source>
        <strain evidence="1">ATCC 200398</strain>
    </source>
</reference>